<accession>A0A7Y6NRW7</accession>
<evidence type="ECO:0000256" key="2">
    <source>
        <dbReference type="SAM" id="SignalP"/>
    </source>
</evidence>
<feature type="compositionally biased region" description="Basic and acidic residues" evidence="1">
    <location>
        <begin position="134"/>
        <end position="145"/>
    </location>
</feature>
<gene>
    <name evidence="3" type="ORF">HQN59_20630</name>
</gene>
<feature type="signal peptide" evidence="2">
    <location>
        <begin position="1"/>
        <end position="27"/>
    </location>
</feature>
<sequence>MSFVRTTRQAAALALVIAGGAALDAGAQEMYRCPGNDYKNTISAKEAAAQGCQRIEGAPITVIQSPRPRQVAPAPAPSGAGSAAPPASAGPAAARIDPAAQRARDSDARRILETELRTEEERLSAMQKEFNNGEPERQGNERNYQKYADRVAEMKAAIARKESDIAAIRREMQKLPK</sequence>
<feature type="region of interest" description="Disordered" evidence="1">
    <location>
        <begin position="62"/>
        <end position="145"/>
    </location>
</feature>
<keyword evidence="4" id="KW-1185">Reference proteome</keyword>
<evidence type="ECO:0000256" key="1">
    <source>
        <dbReference type="SAM" id="MobiDB-lite"/>
    </source>
</evidence>
<reference evidence="3 4" key="1">
    <citation type="submission" date="2020-06" db="EMBL/GenBank/DDBJ databases">
        <title>Schlegella sp. ID0723 isolated from air conditioner.</title>
        <authorList>
            <person name="Kim D.Y."/>
            <person name="Kim D.-U."/>
        </authorList>
    </citation>
    <scope>NUCLEOTIDE SEQUENCE [LARGE SCALE GENOMIC DNA]</scope>
    <source>
        <strain evidence="3 4">ID0723</strain>
    </source>
</reference>
<evidence type="ECO:0000313" key="4">
    <source>
        <dbReference type="Proteomes" id="UP000529637"/>
    </source>
</evidence>
<comment type="caution">
    <text evidence="3">The sequence shown here is derived from an EMBL/GenBank/DDBJ whole genome shotgun (WGS) entry which is preliminary data.</text>
</comment>
<protein>
    <recommendedName>
        <fullName evidence="5">DUF4124 domain-containing protein</fullName>
    </recommendedName>
</protein>
<dbReference type="AlphaFoldDB" id="A0A7Y6NRW7"/>
<organism evidence="3 4">
    <name type="scientific">Piscinibacter koreensis</name>
    <dbReference type="NCBI Taxonomy" id="2742824"/>
    <lineage>
        <taxon>Bacteria</taxon>
        <taxon>Pseudomonadati</taxon>
        <taxon>Pseudomonadota</taxon>
        <taxon>Betaproteobacteria</taxon>
        <taxon>Burkholderiales</taxon>
        <taxon>Sphaerotilaceae</taxon>
        <taxon>Piscinibacter</taxon>
    </lineage>
</organism>
<proteinExistence type="predicted"/>
<name>A0A7Y6NRW7_9BURK</name>
<dbReference type="EMBL" id="JABWMJ010000011">
    <property type="protein sequence ID" value="NUZ08169.1"/>
    <property type="molecule type" value="Genomic_DNA"/>
</dbReference>
<feature type="compositionally biased region" description="Low complexity" evidence="1">
    <location>
        <begin position="64"/>
        <end position="101"/>
    </location>
</feature>
<evidence type="ECO:0008006" key="5">
    <source>
        <dbReference type="Google" id="ProtNLM"/>
    </source>
</evidence>
<dbReference type="RefSeq" id="WP_176071005.1">
    <property type="nucleotide sequence ID" value="NZ_JABWMJ010000011.1"/>
</dbReference>
<keyword evidence="2" id="KW-0732">Signal</keyword>
<dbReference type="Proteomes" id="UP000529637">
    <property type="component" value="Unassembled WGS sequence"/>
</dbReference>
<feature type="compositionally biased region" description="Basic and acidic residues" evidence="1">
    <location>
        <begin position="102"/>
        <end position="123"/>
    </location>
</feature>
<evidence type="ECO:0000313" key="3">
    <source>
        <dbReference type="EMBL" id="NUZ08169.1"/>
    </source>
</evidence>
<feature type="chain" id="PRO_5031173779" description="DUF4124 domain-containing protein" evidence="2">
    <location>
        <begin position="28"/>
        <end position="177"/>
    </location>
</feature>